<evidence type="ECO:0000256" key="3">
    <source>
        <dbReference type="ARBA" id="ARBA00015143"/>
    </source>
</evidence>
<dbReference type="Gene3D" id="1.20.58.1030">
    <property type="match status" value="1"/>
</dbReference>
<feature type="domain" description="DNA replication complex GINS protein PSF1 C-terminal" evidence="8">
    <location>
        <begin position="193"/>
        <end position="240"/>
    </location>
</feature>
<dbReference type="Pfam" id="PF24997">
    <property type="entry name" value="PSF1_C"/>
    <property type="match status" value="1"/>
</dbReference>
<dbReference type="CDD" id="cd21696">
    <property type="entry name" value="GINS_B_Psf1"/>
    <property type="match status" value="1"/>
</dbReference>
<dbReference type="GO" id="GO:1902983">
    <property type="term" value="P:DNA strand elongation involved in mitotic DNA replication"/>
    <property type="evidence" value="ECO:0007669"/>
    <property type="project" value="TreeGrafter"/>
</dbReference>
<proteinExistence type="inferred from homology"/>
<comment type="similarity">
    <text evidence="2 6">Belongs to the GINS1/PSF1 family.</text>
</comment>
<evidence type="ECO:0000259" key="7">
    <source>
        <dbReference type="Pfam" id="PF05916"/>
    </source>
</evidence>
<accession>A0AAN8A9R1</accession>
<dbReference type="Pfam" id="PF05916">
    <property type="entry name" value="Sld5"/>
    <property type="match status" value="1"/>
</dbReference>
<keyword evidence="10" id="KW-1185">Reference proteome</keyword>
<evidence type="ECO:0000256" key="5">
    <source>
        <dbReference type="ARBA" id="ARBA00023242"/>
    </source>
</evidence>
<keyword evidence="4 6" id="KW-0235">DNA replication</keyword>
<sequence length="241" mass="28368">MYGDLANKLIIEAKRTEQLTQKYLDAALNSDNGGIRNDFNGNETIIPMYNDELIYNILKEVNQLKQNTEYLQHIKQEEEETKDQLKDVLSGHSNDKIRKCQYFVNLLCLERNKRCLMAYQRMRSDIIDKMVWNGLIGSNNMYNNGSKRSGYNELSHYEQEYMSQYKNLIDEMNSESELWSSIEIMGNMNPPSDIFIDIRVLKDIGEIQTEYGTFNFVKDSQFYVRQSDVERLIQQGYVQKI</sequence>
<evidence type="ECO:0000256" key="4">
    <source>
        <dbReference type="ARBA" id="ARBA00022705"/>
    </source>
</evidence>
<feature type="domain" description="GINS subunit" evidence="7">
    <location>
        <begin position="67"/>
        <end position="174"/>
    </location>
</feature>
<dbReference type="CDD" id="cd11710">
    <property type="entry name" value="GINS_A_psf1"/>
    <property type="match status" value="1"/>
</dbReference>
<comment type="function">
    <text evidence="6">Required for correct functioning of the GINS complex, a complex that plays an essential role in the initiation of DNA replication, and progression of DNA replication forks. GINS complex seems to bind preferentially to single-stranded DNA.</text>
</comment>
<dbReference type="AlphaFoldDB" id="A0AAN8A9R1"/>
<dbReference type="PANTHER" id="PTHR12914:SF2">
    <property type="entry name" value="DNA REPLICATION COMPLEX GINS PROTEIN PSF1"/>
    <property type="match status" value="1"/>
</dbReference>
<evidence type="ECO:0000313" key="9">
    <source>
        <dbReference type="EMBL" id="KAK5781815.1"/>
    </source>
</evidence>
<evidence type="ECO:0000313" key="10">
    <source>
        <dbReference type="Proteomes" id="UP001306508"/>
    </source>
</evidence>
<comment type="subunit">
    <text evidence="6">Component of the GINS complex.</text>
</comment>
<organism evidence="9 10">
    <name type="scientific">Arxiozyma heterogenica</name>
    <dbReference type="NCBI Taxonomy" id="278026"/>
    <lineage>
        <taxon>Eukaryota</taxon>
        <taxon>Fungi</taxon>
        <taxon>Dikarya</taxon>
        <taxon>Ascomycota</taxon>
        <taxon>Saccharomycotina</taxon>
        <taxon>Saccharomycetes</taxon>
        <taxon>Saccharomycetales</taxon>
        <taxon>Saccharomycetaceae</taxon>
        <taxon>Arxiozyma</taxon>
    </lineage>
</organism>
<reference evidence="10" key="1">
    <citation type="submission" date="2023-07" db="EMBL/GenBank/DDBJ databases">
        <title>A draft genome of Kazachstania heterogenica Y-27499.</title>
        <authorList>
            <person name="Donic C."/>
            <person name="Kralova J.S."/>
            <person name="Fidel L."/>
            <person name="Ben-Dor S."/>
            <person name="Jung S."/>
        </authorList>
    </citation>
    <scope>NUCLEOTIDE SEQUENCE [LARGE SCALE GENOMIC DNA]</scope>
    <source>
        <strain evidence="10">Y27499</strain>
    </source>
</reference>
<dbReference type="InterPro" id="IPR021151">
    <property type="entry name" value="GINS_A"/>
</dbReference>
<dbReference type="GO" id="GO:0000811">
    <property type="term" value="C:GINS complex"/>
    <property type="evidence" value="ECO:0007669"/>
    <property type="project" value="UniProtKB-UniRule"/>
</dbReference>
<name>A0AAN8A9R1_9SACH</name>
<comment type="caution">
    <text evidence="9">The sequence shown here is derived from an EMBL/GenBank/DDBJ whole genome shotgun (WGS) entry which is preliminary data.</text>
</comment>
<gene>
    <name evidence="9" type="ORF">RI543_000716</name>
</gene>
<evidence type="ECO:0000259" key="8">
    <source>
        <dbReference type="Pfam" id="PF24997"/>
    </source>
</evidence>
<dbReference type="InterPro" id="IPR056783">
    <property type="entry name" value="PSF1_C"/>
</dbReference>
<keyword evidence="5 6" id="KW-0539">Nucleus</keyword>
<dbReference type="Proteomes" id="UP001306508">
    <property type="component" value="Unassembled WGS sequence"/>
</dbReference>
<evidence type="ECO:0000256" key="1">
    <source>
        <dbReference type="ARBA" id="ARBA00004123"/>
    </source>
</evidence>
<evidence type="ECO:0000256" key="2">
    <source>
        <dbReference type="ARBA" id="ARBA00006677"/>
    </source>
</evidence>
<dbReference type="EMBL" id="JAWIZZ010000029">
    <property type="protein sequence ID" value="KAK5781815.1"/>
    <property type="molecule type" value="Genomic_DNA"/>
</dbReference>
<evidence type="ECO:0000256" key="6">
    <source>
        <dbReference type="RuleBase" id="RU368085"/>
    </source>
</evidence>
<dbReference type="InterPro" id="IPR036224">
    <property type="entry name" value="GINS_bundle-like_dom_sf"/>
</dbReference>
<protein>
    <recommendedName>
        <fullName evidence="3 6">DNA replication complex GINS protein PSF1</fullName>
    </recommendedName>
</protein>
<dbReference type="SUPFAM" id="SSF158573">
    <property type="entry name" value="GINS helical bundle-like"/>
    <property type="match status" value="1"/>
</dbReference>
<comment type="subcellular location">
    <subcellularLocation>
        <location evidence="1 6">Nucleus</location>
    </subcellularLocation>
</comment>
<dbReference type="InterPro" id="IPR005339">
    <property type="entry name" value="GINS_Psf1"/>
</dbReference>
<dbReference type="PANTHER" id="PTHR12914">
    <property type="entry name" value="PARTNER OF SLD5"/>
    <property type="match status" value="1"/>
</dbReference>